<organism evidence="2 3">
    <name type="scientific">Corallococcus exercitus</name>
    <dbReference type="NCBI Taxonomy" id="2316736"/>
    <lineage>
        <taxon>Bacteria</taxon>
        <taxon>Pseudomonadati</taxon>
        <taxon>Myxococcota</taxon>
        <taxon>Myxococcia</taxon>
        <taxon>Myxococcales</taxon>
        <taxon>Cystobacterineae</taxon>
        <taxon>Myxococcaceae</taxon>
        <taxon>Corallococcus</taxon>
    </lineage>
</organism>
<evidence type="ECO:0000256" key="1">
    <source>
        <dbReference type="SAM" id="MobiDB-lite"/>
    </source>
</evidence>
<keyword evidence="3" id="KW-1185">Reference proteome</keyword>
<dbReference type="RefSeq" id="WP_171432587.1">
    <property type="nucleotide sequence ID" value="NZ_JABFJV010000001.1"/>
</dbReference>
<evidence type="ECO:0000313" key="2">
    <source>
        <dbReference type="EMBL" id="NOK31604.1"/>
    </source>
</evidence>
<sequence length="120" mass="12743">MANITVNVATMRVRYNLRTEVKHGDTVVFTLGTASVAPNASITFPNGTCFTEPGPFFLGADNVMPHALTVSDTAKKGVYLFEVSIPANGEPGAMQAEGPPSGRKNGGIEVIRDPPVEVRR</sequence>
<dbReference type="EMBL" id="JABFJV010000001">
    <property type="protein sequence ID" value="NOK31604.1"/>
    <property type="molecule type" value="Genomic_DNA"/>
</dbReference>
<protein>
    <submittedName>
        <fullName evidence="2">Uncharacterized protein</fullName>
    </submittedName>
</protein>
<gene>
    <name evidence="2" type="ORF">HMI49_00100</name>
</gene>
<feature type="compositionally biased region" description="Basic and acidic residues" evidence="1">
    <location>
        <begin position="110"/>
        <end position="120"/>
    </location>
</feature>
<reference evidence="2 3" key="1">
    <citation type="submission" date="2020-05" db="EMBL/GenBank/DDBJ databases">
        <authorList>
            <person name="Whitworth D."/>
        </authorList>
    </citation>
    <scope>NUCLEOTIDE SEQUENCE [LARGE SCALE GENOMIC DNA]</scope>
    <source>
        <strain evidence="2 3">AB043B</strain>
    </source>
</reference>
<feature type="region of interest" description="Disordered" evidence="1">
    <location>
        <begin position="89"/>
        <end position="120"/>
    </location>
</feature>
<dbReference type="AlphaFoldDB" id="A0A7Y4KEW3"/>
<evidence type="ECO:0000313" key="3">
    <source>
        <dbReference type="Proteomes" id="UP000563426"/>
    </source>
</evidence>
<proteinExistence type="predicted"/>
<name>A0A7Y4KEW3_9BACT</name>
<accession>A0A7Y4KEW3</accession>
<comment type="caution">
    <text evidence="2">The sequence shown here is derived from an EMBL/GenBank/DDBJ whole genome shotgun (WGS) entry which is preliminary data.</text>
</comment>
<dbReference type="Proteomes" id="UP000563426">
    <property type="component" value="Unassembled WGS sequence"/>
</dbReference>